<gene>
    <name evidence="4" type="ORF">D9758_003677</name>
</gene>
<dbReference type="GO" id="GO:0003677">
    <property type="term" value="F:DNA binding"/>
    <property type="evidence" value="ECO:0007669"/>
    <property type="project" value="InterPro"/>
</dbReference>
<dbReference type="OrthoDB" id="5346159at2759"/>
<proteinExistence type="predicted"/>
<feature type="compositionally biased region" description="Basic and acidic residues" evidence="1">
    <location>
        <begin position="235"/>
        <end position="244"/>
    </location>
</feature>
<dbReference type="InterPro" id="IPR003163">
    <property type="entry name" value="Tscrpt_reg_HTH_APSES-type"/>
</dbReference>
<keyword evidence="5" id="KW-1185">Reference proteome</keyword>
<comment type="caution">
    <text evidence="4">The sequence shown here is derived from an EMBL/GenBank/DDBJ whole genome shotgun (WGS) entry which is preliminary data.</text>
</comment>
<accession>A0A8H5LS33</accession>
<keyword evidence="2" id="KW-1133">Transmembrane helix</keyword>
<evidence type="ECO:0000313" key="5">
    <source>
        <dbReference type="Proteomes" id="UP000559256"/>
    </source>
</evidence>
<name>A0A8H5LS33_9AGAR</name>
<dbReference type="PANTHER" id="PTHR38044:SF1">
    <property type="entry name" value="BOUQUET FORMATION PROTEIN 4"/>
    <property type="match status" value="1"/>
</dbReference>
<feature type="compositionally biased region" description="Low complexity" evidence="1">
    <location>
        <begin position="186"/>
        <end position="203"/>
    </location>
</feature>
<keyword evidence="2" id="KW-0472">Membrane</keyword>
<feature type="transmembrane region" description="Helical" evidence="2">
    <location>
        <begin position="400"/>
        <end position="420"/>
    </location>
</feature>
<dbReference type="Proteomes" id="UP000559256">
    <property type="component" value="Unassembled WGS sequence"/>
</dbReference>
<sequence length="421" mass="46033">MAPRPPLPAQSANPHLQSTLDSGVLPLVKYQILNCRGQDILVGRMKIETPTVYTFRSPSGLPLTDPSILLLSRQPNGHAFILRRYDTKAVSLSSMFRAAFPTSTEAEEHAEVQWVKETYDLSGTNGNSKETHIVRLSGTWVNPSLALELGKAYKLGALISAVVEANPDPDANYRRSGKSAAGANGTVPTTKPPSTTATKSSIKAESPTAPNPPKRRKESSPAPAIVSESSTTTDMKVEVKKEKVAPTPLRRSNRTTKSPGPGKPKSSSSASSLSPVASRTTKRTVRREVKEEVKEEVTPSDETVVDDEDETVNYVAGEELREQDIAEQKVLIENLKAQRDAARKEDDEEKVTSKRARQDVEEEEQLKFDFKEPEIGERAIATNRRVPGYLERLPPERQGLAIGVAAFVFGVGAMFIPTFFS</sequence>
<dbReference type="SUPFAM" id="SSF54616">
    <property type="entry name" value="DNA-binding domain of Mlu1-box binding protein MBP1"/>
    <property type="match status" value="1"/>
</dbReference>
<dbReference type="GO" id="GO:0070197">
    <property type="term" value="P:meiotic attachment of telomere to nuclear envelope"/>
    <property type="evidence" value="ECO:0007669"/>
    <property type="project" value="InterPro"/>
</dbReference>
<feature type="region of interest" description="Disordered" evidence="1">
    <location>
        <begin position="339"/>
        <end position="358"/>
    </location>
</feature>
<dbReference type="InterPro" id="IPR037548">
    <property type="entry name" value="Bqt4"/>
</dbReference>
<organism evidence="4 5">
    <name type="scientific">Tetrapyrgos nigripes</name>
    <dbReference type="NCBI Taxonomy" id="182062"/>
    <lineage>
        <taxon>Eukaryota</taxon>
        <taxon>Fungi</taxon>
        <taxon>Dikarya</taxon>
        <taxon>Basidiomycota</taxon>
        <taxon>Agaricomycotina</taxon>
        <taxon>Agaricomycetes</taxon>
        <taxon>Agaricomycetidae</taxon>
        <taxon>Agaricales</taxon>
        <taxon>Marasmiineae</taxon>
        <taxon>Marasmiaceae</taxon>
        <taxon>Tetrapyrgos</taxon>
    </lineage>
</organism>
<protein>
    <recommendedName>
        <fullName evidence="3">HTH APSES-type domain-containing protein</fullName>
    </recommendedName>
</protein>
<keyword evidence="2" id="KW-0812">Transmembrane</keyword>
<dbReference type="EMBL" id="JAACJM010000019">
    <property type="protein sequence ID" value="KAF5367433.1"/>
    <property type="molecule type" value="Genomic_DNA"/>
</dbReference>
<dbReference type="GO" id="GO:0044820">
    <property type="term" value="P:mitotic telomere tethering at nuclear periphery"/>
    <property type="evidence" value="ECO:0007669"/>
    <property type="project" value="TreeGrafter"/>
</dbReference>
<evidence type="ECO:0000259" key="3">
    <source>
        <dbReference type="PROSITE" id="PS51299"/>
    </source>
</evidence>
<reference evidence="4 5" key="1">
    <citation type="journal article" date="2020" name="ISME J.">
        <title>Uncovering the hidden diversity of litter-decomposition mechanisms in mushroom-forming fungi.</title>
        <authorList>
            <person name="Floudas D."/>
            <person name="Bentzer J."/>
            <person name="Ahren D."/>
            <person name="Johansson T."/>
            <person name="Persson P."/>
            <person name="Tunlid A."/>
        </authorList>
    </citation>
    <scope>NUCLEOTIDE SEQUENCE [LARGE SCALE GENOMIC DNA]</scope>
    <source>
        <strain evidence="4 5">CBS 291.85</strain>
    </source>
</reference>
<dbReference type="InterPro" id="IPR036887">
    <property type="entry name" value="HTH_APSES_sf"/>
</dbReference>
<evidence type="ECO:0000313" key="4">
    <source>
        <dbReference type="EMBL" id="KAF5367433.1"/>
    </source>
</evidence>
<feature type="compositionally biased region" description="Basic and acidic residues" evidence="1">
    <location>
        <begin position="286"/>
        <end position="297"/>
    </location>
</feature>
<dbReference type="PANTHER" id="PTHR38044">
    <property type="entry name" value="BOUQUET FORMATION PROTEIN 4"/>
    <property type="match status" value="1"/>
</dbReference>
<dbReference type="AlphaFoldDB" id="A0A8H5LS33"/>
<feature type="domain" description="HTH APSES-type" evidence="3">
    <location>
        <begin position="58"/>
        <end position="174"/>
    </location>
</feature>
<feature type="compositionally biased region" description="Low complexity" evidence="1">
    <location>
        <begin position="258"/>
        <end position="279"/>
    </location>
</feature>
<evidence type="ECO:0000256" key="1">
    <source>
        <dbReference type="SAM" id="MobiDB-lite"/>
    </source>
</evidence>
<dbReference type="GO" id="GO:1990862">
    <property type="term" value="C:nuclear membrane complex Bqt3-Bqt4"/>
    <property type="evidence" value="ECO:0007669"/>
    <property type="project" value="InterPro"/>
</dbReference>
<feature type="region of interest" description="Disordered" evidence="1">
    <location>
        <begin position="168"/>
        <end position="304"/>
    </location>
</feature>
<dbReference type="PROSITE" id="PS51299">
    <property type="entry name" value="HTH_APSES"/>
    <property type="match status" value="1"/>
</dbReference>
<evidence type="ECO:0000256" key="2">
    <source>
        <dbReference type="SAM" id="Phobius"/>
    </source>
</evidence>